<evidence type="ECO:0000256" key="7">
    <source>
        <dbReference type="ARBA" id="ARBA00022691"/>
    </source>
</evidence>
<keyword evidence="7" id="KW-0949">S-adenosyl-L-methionine</keyword>
<dbReference type="EMBL" id="SGPL01000020">
    <property type="protein sequence ID" value="THH20478.1"/>
    <property type="molecule type" value="Genomic_DNA"/>
</dbReference>
<evidence type="ECO:0000256" key="9">
    <source>
        <dbReference type="ARBA" id="ARBA00038126"/>
    </source>
</evidence>
<dbReference type="EC" id="2.1.1.85" evidence="3"/>
<evidence type="ECO:0000256" key="5">
    <source>
        <dbReference type="ARBA" id="ARBA00022603"/>
    </source>
</evidence>
<keyword evidence="11" id="KW-1185">Reference proteome</keyword>
<keyword evidence="6" id="KW-0808">Transferase</keyword>
<evidence type="ECO:0000256" key="8">
    <source>
        <dbReference type="ARBA" id="ARBA00023242"/>
    </source>
</evidence>
<dbReference type="PANTHER" id="PTHR14614:SF39">
    <property type="entry name" value="HISTIDINE PROTEIN METHYLTRANSFERASE 1 HOMOLOG"/>
    <property type="match status" value="1"/>
</dbReference>
<evidence type="ECO:0000256" key="4">
    <source>
        <dbReference type="ARBA" id="ARBA00022490"/>
    </source>
</evidence>
<sequence length="496" mass="53629">MDKSVGFLASYSLAKYHLQNIEVAQRGPGDALYIGIKSHRTTMSKFTFDFELADDLDETFDIIPSGPVTQFSSQAEATSAGPHEADLPFSEIPLSELPVPACSSQLDALPENVSYSPLNIPPSSGCTPVTLARRDLFDARFQVIAQDVGEEGDGKKGALGFLDAPSDLVPGVYEGGLKTWECSVDLAECLQEIVGKQGKGWVIGKRILEVRGFILLFLAFDIGDSYCMVHASASQLGCGTAIPTLFLLHELFHAPSGSDSSETHIHLQDYNRSVLELVTLPNILLPKATTLSPLSSTYRARTPVAPDADPHTPSELSFSPEFKQAFLHSLARHHVNVRFFVGSWDGLDVDAIWHTPADPASPNEAETSERVTARYDVVLTSETIYRMDSLPALVRVLRDASVGVPSPISSTNLSAPVPAEDLVEQTANLSLNVDLKEEVGRATDLCLVAAKVLYFGVGGGVEAFVNAVESEGMGSVTTVREQKEGVGRRVMRVVWR</sequence>
<dbReference type="Proteomes" id="UP000310158">
    <property type="component" value="Unassembled WGS sequence"/>
</dbReference>
<gene>
    <name evidence="10" type="ORF">EW146_g893</name>
</gene>
<evidence type="ECO:0000256" key="6">
    <source>
        <dbReference type="ARBA" id="ARBA00022679"/>
    </source>
</evidence>
<reference evidence="10 11" key="1">
    <citation type="submission" date="2019-02" db="EMBL/GenBank/DDBJ databases">
        <title>Genome sequencing of the rare red list fungi Bondarzewia mesenterica.</title>
        <authorList>
            <person name="Buettner E."/>
            <person name="Kellner H."/>
        </authorList>
    </citation>
    <scope>NUCLEOTIDE SEQUENCE [LARGE SCALE GENOMIC DNA]</scope>
    <source>
        <strain evidence="10 11">DSM 108281</strain>
    </source>
</reference>
<proteinExistence type="inferred from homology"/>
<dbReference type="InterPro" id="IPR029063">
    <property type="entry name" value="SAM-dependent_MTases_sf"/>
</dbReference>
<evidence type="ECO:0000256" key="3">
    <source>
        <dbReference type="ARBA" id="ARBA00012533"/>
    </source>
</evidence>
<dbReference type="GO" id="GO:0005737">
    <property type="term" value="C:cytoplasm"/>
    <property type="evidence" value="ECO:0007669"/>
    <property type="project" value="UniProtKB-SubCell"/>
</dbReference>
<evidence type="ECO:0000256" key="1">
    <source>
        <dbReference type="ARBA" id="ARBA00004123"/>
    </source>
</evidence>
<keyword evidence="5" id="KW-0489">Methyltransferase</keyword>
<accession>A0A4S4M7E8</accession>
<comment type="subcellular location">
    <subcellularLocation>
        <location evidence="2">Cytoplasm</location>
    </subcellularLocation>
    <subcellularLocation>
        <location evidence="1">Nucleus</location>
    </subcellularLocation>
</comment>
<protein>
    <recommendedName>
        <fullName evidence="3">protein-histidine N-methyltransferase</fullName>
        <ecNumber evidence="3">2.1.1.85</ecNumber>
    </recommendedName>
</protein>
<dbReference type="AlphaFoldDB" id="A0A4S4M7E8"/>
<keyword evidence="8" id="KW-0539">Nucleus</keyword>
<dbReference type="PANTHER" id="PTHR14614">
    <property type="entry name" value="HEPATOCELLULAR CARCINOMA-ASSOCIATED ANTIGEN"/>
    <property type="match status" value="1"/>
</dbReference>
<dbReference type="GO" id="GO:0018064">
    <property type="term" value="F:protein-L-histidine N-tele-methyltransferase activity"/>
    <property type="evidence" value="ECO:0007669"/>
    <property type="project" value="UniProtKB-EC"/>
</dbReference>
<keyword evidence="4" id="KW-0963">Cytoplasm</keyword>
<dbReference type="GO" id="GO:0005634">
    <property type="term" value="C:nucleus"/>
    <property type="evidence" value="ECO:0007669"/>
    <property type="project" value="UniProtKB-SubCell"/>
</dbReference>
<dbReference type="InterPro" id="IPR019410">
    <property type="entry name" value="Methyltransf_16"/>
</dbReference>
<dbReference type="OrthoDB" id="1723750at2759"/>
<comment type="similarity">
    <text evidence="9">Belongs to the methyltransferase superfamily. METTL18 family.</text>
</comment>
<name>A0A4S4M7E8_9AGAM</name>
<dbReference type="GO" id="GO:0032259">
    <property type="term" value="P:methylation"/>
    <property type="evidence" value="ECO:0007669"/>
    <property type="project" value="UniProtKB-KW"/>
</dbReference>
<organism evidence="10 11">
    <name type="scientific">Bondarzewia mesenterica</name>
    <dbReference type="NCBI Taxonomy" id="1095465"/>
    <lineage>
        <taxon>Eukaryota</taxon>
        <taxon>Fungi</taxon>
        <taxon>Dikarya</taxon>
        <taxon>Basidiomycota</taxon>
        <taxon>Agaricomycotina</taxon>
        <taxon>Agaricomycetes</taxon>
        <taxon>Russulales</taxon>
        <taxon>Bondarzewiaceae</taxon>
        <taxon>Bondarzewia</taxon>
    </lineage>
</organism>
<evidence type="ECO:0000313" key="10">
    <source>
        <dbReference type="EMBL" id="THH20478.1"/>
    </source>
</evidence>
<comment type="caution">
    <text evidence="10">The sequence shown here is derived from an EMBL/GenBank/DDBJ whole genome shotgun (WGS) entry which is preliminary data.</text>
</comment>
<evidence type="ECO:0000256" key="2">
    <source>
        <dbReference type="ARBA" id="ARBA00004496"/>
    </source>
</evidence>
<dbReference type="Gene3D" id="3.40.50.150">
    <property type="entry name" value="Vaccinia Virus protein VP39"/>
    <property type="match status" value="1"/>
</dbReference>
<evidence type="ECO:0000313" key="11">
    <source>
        <dbReference type="Proteomes" id="UP000310158"/>
    </source>
</evidence>